<proteinExistence type="predicted"/>
<name>D6TK63_KTERA</name>
<reference evidence="1 2" key="1">
    <citation type="journal article" date="2011" name="Stand. Genomic Sci.">
        <title>Non-contiguous finished genome sequence and contextual data of the filamentous soil bacterium Ktedonobacter racemifer type strain (SOSP1-21).</title>
        <authorList>
            <person name="Chang Y.J."/>
            <person name="Land M."/>
            <person name="Hauser L."/>
            <person name="Chertkov O."/>
            <person name="Del Rio T.G."/>
            <person name="Nolan M."/>
            <person name="Copeland A."/>
            <person name="Tice H."/>
            <person name="Cheng J.F."/>
            <person name="Lucas S."/>
            <person name="Han C."/>
            <person name="Goodwin L."/>
            <person name="Pitluck S."/>
            <person name="Ivanova N."/>
            <person name="Ovchinikova G."/>
            <person name="Pati A."/>
            <person name="Chen A."/>
            <person name="Palaniappan K."/>
            <person name="Mavromatis K."/>
            <person name="Liolios K."/>
            <person name="Brettin T."/>
            <person name="Fiebig A."/>
            <person name="Rohde M."/>
            <person name="Abt B."/>
            <person name="Goker M."/>
            <person name="Detter J.C."/>
            <person name="Woyke T."/>
            <person name="Bristow J."/>
            <person name="Eisen J.A."/>
            <person name="Markowitz V."/>
            <person name="Hugenholtz P."/>
            <person name="Kyrpides N.C."/>
            <person name="Klenk H.P."/>
            <person name="Lapidus A."/>
        </authorList>
    </citation>
    <scope>NUCLEOTIDE SEQUENCE [LARGE SCALE GENOMIC DNA]</scope>
    <source>
        <strain evidence="2">DSM 44963</strain>
    </source>
</reference>
<evidence type="ECO:0000313" key="2">
    <source>
        <dbReference type="Proteomes" id="UP000004508"/>
    </source>
</evidence>
<keyword evidence="2" id="KW-1185">Reference proteome</keyword>
<dbReference type="Proteomes" id="UP000004508">
    <property type="component" value="Unassembled WGS sequence"/>
</dbReference>
<protein>
    <submittedName>
        <fullName evidence="1">Uncharacterized protein</fullName>
    </submittedName>
</protein>
<evidence type="ECO:0000313" key="1">
    <source>
        <dbReference type="EMBL" id="EFH86163.1"/>
    </source>
</evidence>
<organism evidence="1 2">
    <name type="scientific">Ktedonobacter racemifer DSM 44963</name>
    <dbReference type="NCBI Taxonomy" id="485913"/>
    <lineage>
        <taxon>Bacteria</taxon>
        <taxon>Bacillati</taxon>
        <taxon>Chloroflexota</taxon>
        <taxon>Ktedonobacteria</taxon>
        <taxon>Ktedonobacterales</taxon>
        <taxon>Ktedonobacteraceae</taxon>
        <taxon>Ktedonobacter</taxon>
    </lineage>
</organism>
<sequence>MTLATLLNELSHLPQPFKQEQGQFSRASRARISLGSSCVIGQAGRNRSVVAIGQANDEVRICAAAHANELHALTMQGMAWMSDGHPFHRWLVKGGSVL</sequence>
<comment type="caution">
    <text evidence="1">The sequence shown here is derived from an EMBL/GenBank/DDBJ whole genome shotgun (WGS) entry which is preliminary data.</text>
</comment>
<dbReference type="EMBL" id="ADVG01000002">
    <property type="protein sequence ID" value="EFH86163.1"/>
    <property type="molecule type" value="Genomic_DNA"/>
</dbReference>
<dbReference type="STRING" id="485913.Krac_7447"/>
<accession>D6TK63</accession>
<dbReference type="AlphaFoldDB" id="D6TK63"/>
<dbReference type="InParanoid" id="D6TK63"/>
<gene>
    <name evidence="1" type="ORF">Krac_7447</name>
</gene>